<evidence type="ECO:0000313" key="2">
    <source>
        <dbReference type="EMBL" id="SDH48031.1"/>
    </source>
</evidence>
<dbReference type="AlphaFoldDB" id="A0A1G8CR87"/>
<evidence type="ECO:0000313" key="3">
    <source>
        <dbReference type="Proteomes" id="UP000198656"/>
    </source>
</evidence>
<dbReference type="InterPro" id="IPR041633">
    <property type="entry name" value="Polbeta"/>
</dbReference>
<sequence>MRKIPMTELKSWQEFLQDRNEIAAIYLFGSYGTEFEHPQSDIDLGVVFNRSVTLSEELELDYALSLHIGHDQIDLVNLNRAPIALQFRALHEGVLLYEGDYLNHSNFIEQVIKAYPDYAVKYAIFSRDYEQALKEEYSRGR</sequence>
<dbReference type="Proteomes" id="UP000198656">
    <property type="component" value="Unassembled WGS sequence"/>
</dbReference>
<name>A0A1G8CR87_9FIRM</name>
<feature type="domain" description="Polymerase beta nucleotidyltransferase" evidence="1">
    <location>
        <begin position="13"/>
        <end position="100"/>
    </location>
</feature>
<evidence type="ECO:0000259" key="1">
    <source>
        <dbReference type="Pfam" id="PF18765"/>
    </source>
</evidence>
<dbReference type="Gene3D" id="3.30.460.10">
    <property type="entry name" value="Beta Polymerase, domain 2"/>
    <property type="match status" value="1"/>
</dbReference>
<gene>
    <name evidence="2" type="ORF">SAMN05443529_1148</name>
</gene>
<dbReference type="RefSeq" id="WP_092333795.1">
    <property type="nucleotide sequence ID" value="NZ_FNCP01000014.1"/>
</dbReference>
<organism evidence="2 3">
    <name type="scientific">Desulfosporosinus hippei DSM 8344</name>
    <dbReference type="NCBI Taxonomy" id="1121419"/>
    <lineage>
        <taxon>Bacteria</taxon>
        <taxon>Bacillati</taxon>
        <taxon>Bacillota</taxon>
        <taxon>Clostridia</taxon>
        <taxon>Eubacteriales</taxon>
        <taxon>Desulfitobacteriaceae</taxon>
        <taxon>Desulfosporosinus</taxon>
    </lineage>
</organism>
<dbReference type="SUPFAM" id="SSF81301">
    <property type="entry name" value="Nucleotidyltransferase"/>
    <property type="match status" value="1"/>
</dbReference>
<dbReference type="CDD" id="cd05403">
    <property type="entry name" value="NT_KNTase_like"/>
    <property type="match status" value="1"/>
</dbReference>
<dbReference type="GO" id="GO:0016740">
    <property type="term" value="F:transferase activity"/>
    <property type="evidence" value="ECO:0007669"/>
    <property type="project" value="UniProtKB-KW"/>
</dbReference>
<dbReference type="Pfam" id="PF18765">
    <property type="entry name" value="Polbeta"/>
    <property type="match status" value="1"/>
</dbReference>
<dbReference type="OrthoDB" id="1716545at2"/>
<dbReference type="EMBL" id="FNCP01000014">
    <property type="protein sequence ID" value="SDH48031.1"/>
    <property type="molecule type" value="Genomic_DNA"/>
</dbReference>
<dbReference type="InterPro" id="IPR052930">
    <property type="entry name" value="TA_antitoxin_MntA"/>
</dbReference>
<reference evidence="3" key="1">
    <citation type="submission" date="2016-10" db="EMBL/GenBank/DDBJ databases">
        <authorList>
            <person name="Varghese N."/>
            <person name="Submissions S."/>
        </authorList>
    </citation>
    <scope>NUCLEOTIDE SEQUENCE [LARGE SCALE GENOMIC DNA]</scope>
    <source>
        <strain evidence="3">DSM 8344</strain>
    </source>
</reference>
<dbReference type="PANTHER" id="PTHR43852">
    <property type="entry name" value="NUCLEOTIDYLTRANSFERASE"/>
    <property type="match status" value="1"/>
</dbReference>
<dbReference type="InterPro" id="IPR043519">
    <property type="entry name" value="NT_sf"/>
</dbReference>
<proteinExistence type="predicted"/>
<dbReference type="STRING" id="1121419.SAMN05443529_1148"/>
<keyword evidence="3" id="KW-1185">Reference proteome</keyword>
<accession>A0A1G8CR87</accession>
<dbReference type="PANTHER" id="PTHR43852:SF3">
    <property type="entry name" value="NUCLEOTIDYLTRANSFERASE"/>
    <property type="match status" value="1"/>
</dbReference>
<keyword evidence="2" id="KW-0808">Transferase</keyword>
<protein>
    <submittedName>
        <fullName evidence="2">Nucleotidyltransferase domain-containing protein</fullName>
    </submittedName>
</protein>
<dbReference type="NCBIfam" id="NF047752">
    <property type="entry name" value="MntA_antitoxin"/>
    <property type="match status" value="1"/>
</dbReference>